<dbReference type="AlphaFoldDB" id="A0A7J5B3L2"/>
<comment type="cofactor">
    <cofactor evidence="1">
        <name>Mn(2+)</name>
        <dbReference type="ChEBI" id="CHEBI:29035"/>
    </cofactor>
</comment>
<protein>
    <recommendedName>
        <fullName evidence="2">DNA ligase (ATP)</fullName>
        <ecNumber evidence="2">6.5.1.1</ecNumber>
    </recommendedName>
    <alternativeName>
        <fullName evidence="19">NHEJ DNA polymerase</fullName>
    </alternativeName>
</protein>
<keyword evidence="9" id="KW-0227">DNA damage</keyword>
<dbReference type="Proteomes" id="UP000490386">
    <property type="component" value="Unassembled WGS sequence"/>
</dbReference>
<dbReference type="OrthoDB" id="9802472at2"/>
<evidence type="ECO:0000256" key="14">
    <source>
        <dbReference type="ARBA" id="ARBA00023125"/>
    </source>
</evidence>
<evidence type="ECO:0000256" key="5">
    <source>
        <dbReference type="ARBA" id="ARBA00022695"/>
    </source>
</evidence>
<dbReference type="InterPro" id="IPR014145">
    <property type="entry name" value="LigD_pol_dom"/>
</dbReference>
<dbReference type="InterPro" id="IPR014146">
    <property type="entry name" value="LigD_ligase_dom"/>
</dbReference>
<dbReference type="SUPFAM" id="SSF56091">
    <property type="entry name" value="DNA ligase/mRNA capping enzyme, catalytic domain"/>
    <property type="match status" value="1"/>
</dbReference>
<accession>A0A7J5B3L2</accession>
<dbReference type="Pfam" id="PF13298">
    <property type="entry name" value="LigD_N"/>
    <property type="match status" value="1"/>
</dbReference>
<evidence type="ECO:0000256" key="16">
    <source>
        <dbReference type="ARBA" id="ARBA00023204"/>
    </source>
</evidence>
<dbReference type="CDD" id="cd07971">
    <property type="entry name" value="OBF_DNA_ligase_LigD"/>
    <property type="match status" value="1"/>
</dbReference>
<evidence type="ECO:0000256" key="9">
    <source>
        <dbReference type="ARBA" id="ARBA00022763"/>
    </source>
</evidence>
<dbReference type="InterPro" id="IPR033649">
    <property type="entry name" value="MtLigD_Pol-like"/>
</dbReference>
<dbReference type="GO" id="GO:0003677">
    <property type="term" value="F:DNA binding"/>
    <property type="evidence" value="ECO:0007669"/>
    <property type="project" value="UniProtKB-KW"/>
</dbReference>
<dbReference type="PANTHER" id="PTHR42705">
    <property type="entry name" value="BIFUNCTIONAL NON-HOMOLOGOUS END JOINING PROTEIN LIGD"/>
    <property type="match status" value="1"/>
</dbReference>
<comment type="caution">
    <text evidence="25">The sequence shown here is derived from an EMBL/GenBank/DDBJ whole genome shotgun (WGS) entry which is preliminary data.</text>
</comment>
<dbReference type="InterPro" id="IPR052171">
    <property type="entry name" value="NHEJ_LigD"/>
</dbReference>
<name>A0A7J5B3L2_9MICO</name>
<keyword evidence="8" id="KW-0547">Nucleotide-binding</keyword>
<dbReference type="GO" id="GO:0003910">
    <property type="term" value="F:DNA ligase (ATP) activity"/>
    <property type="evidence" value="ECO:0007669"/>
    <property type="project" value="UniProtKB-EC"/>
</dbReference>
<keyword evidence="13" id="KW-0239">DNA-directed DNA polymerase</keyword>
<evidence type="ECO:0000256" key="17">
    <source>
        <dbReference type="ARBA" id="ARBA00023211"/>
    </source>
</evidence>
<dbReference type="EMBL" id="WBJX01000002">
    <property type="protein sequence ID" value="KAB1638511.1"/>
    <property type="molecule type" value="Genomic_DNA"/>
</dbReference>
<keyword evidence="4" id="KW-0808">Transferase</keyword>
<dbReference type="Gene3D" id="3.30.470.30">
    <property type="entry name" value="DNA ligase/mRNA capping enzyme"/>
    <property type="match status" value="1"/>
</dbReference>
<dbReference type="GO" id="GO:0004527">
    <property type="term" value="F:exonuclease activity"/>
    <property type="evidence" value="ECO:0007669"/>
    <property type="project" value="UniProtKB-KW"/>
</dbReference>
<dbReference type="Gene3D" id="3.90.920.10">
    <property type="entry name" value="DNA primase, PRIM domain"/>
    <property type="match status" value="1"/>
</dbReference>
<evidence type="ECO:0000256" key="20">
    <source>
        <dbReference type="ARBA" id="ARBA00034003"/>
    </source>
</evidence>
<dbReference type="NCBIfam" id="NF007210">
    <property type="entry name" value="PRK09632.1"/>
    <property type="match status" value="1"/>
</dbReference>
<sequence>MATPKQTVTVDGHRVTLTNLDKVLYPETGTTKAEVLAYYAEIAPFLLPHVRERPVTRKRWVDGVGTAEHPGKVFFQKNLEASAPAWVPKEGIEHRDHRNEYPIVRDVATLTWLAQVAALELHVPQWRFGPGGTPLNPDRLVLDLDPGEGAGLPECAEVARLARRILQGMDLDPVPVTSGSKGIHLYAALDGAHTSDEVSQVAHELARSLEADHPDLIVSDIKKTLRAGKVLVDWSQNNASKTTIAPYSLRGRARPTVAVPRTWRELASPQLRHLEFGEVLARMRTRSDPLAPVAEAARQDRLERYRSMRDASKTNEPVPADAPPSSSGRSFVIQEHHARRLHYDFRLERDGVLVSWAVPKGIPTDTKKNHLAVQTEDHPLEYGTFEGTIPKGEYGAGEVYIWDSGTYELEKWREGEEVIVTLHGEAAGGLGEPTRVALIHTRGSGDDKSNWLLHRMSAEKSPRTGATASHRTTRRTERSKPSIPPMLATSRDTSVFDDEGDWAFEMKWDGIRIVASVEPDGPRLLTRNGNDVTAAYPEVADALRASLSGRVAVLDGEVVALDRRGRPDFGRLQSRMGLRAPRDVERAAAEVPVHYFVFDLLEADGESLIDRPYEERRDLLVEDVREHRGLRVPPVVEGDAKLALTSSAELGLEGIVAKRRDSPYRPGRRSESWVKVKHHRSQEVVVGGWRPGRGRRADSIGSLLLGVPGPDGLRYVGRVGTGFTDRQLERTAQELASRERDTPPFIDIPAADARGAVWVEPELVGEVEFAEWTAGGRLRQPSWRGWRPDKSPAEVSLE</sequence>
<evidence type="ECO:0000256" key="12">
    <source>
        <dbReference type="ARBA" id="ARBA00022840"/>
    </source>
</evidence>
<evidence type="ECO:0000313" key="26">
    <source>
        <dbReference type="Proteomes" id="UP000490386"/>
    </source>
</evidence>
<keyword evidence="14" id="KW-0238">DNA-binding</keyword>
<dbReference type="RefSeq" id="WP_151423540.1">
    <property type="nucleotide sequence ID" value="NZ_WBJX01000002.1"/>
</dbReference>
<evidence type="ECO:0000256" key="15">
    <source>
        <dbReference type="ARBA" id="ARBA00023172"/>
    </source>
</evidence>
<dbReference type="SUPFAM" id="SSF50249">
    <property type="entry name" value="Nucleic acid-binding proteins"/>
    <property type="match status" value="1"/>
</dbReference>
<evidence type="ECO:0000256" key="8">
    <source>
        <dbReference type="ARBA" id="ARBA00022741"/>
    </source>
</evidence>
<evidence type="ECO:0000256" key="13">
    <source>
        <dbReference type="ARBA" id="ARBA00022932"/>
    </source>
</evidence>
<dbReference type="CDD" id="cd04863">
    <property type="entry name" value="MtLigD_Pol_like"/>
    <property type="match status" value="1"/>
</dbReference>
<keyword evidence="18" id="KW-0511">Multifunctional enzyme</keyword>
<dbReference type="NCBIfam" id="TIGR02777">
    <property type="entry name" value="LigD_PE_dom"/>
    <property type="match status" value="1"/>
</dbReference>
<keyword evidence="17" id="KW-0464">Manganese</keyword>
<evidence type="ECO:0000256" key="22">
    <source>
        <dbReference type="ARBA" id="ARBA00049990"/>
    </source>
</evidence>
<evidence type="ECO:0000256" key="3">
    <source>
        <dbReference type="ARBA" id="ARBA00022598"/>
    </source>
</evidence>
<keyword evidence="7" id="KW-0479">Metal-binding</keyword>
<proteinExistence type="inferred from homology"/>
<comment type="similarity">
    <text evidence="22">In the N-terminal section; belongs to the LigD polymerase family.</text>
</comment>
<evidence type="ECO:0000313" key="25">
    <source>
        <dbReference type="EMBL" id="KAB1638511.1"/>
    </source>
</evidence>
<dbReference type="EC" id="6.5.1.1" evidence="2"/>
<dbReference type="GO" id="GO:0046872">
    <property type="term" value="F:metal ion binding"/>
    <property type="evidence" value="ECO:0007669"/>
    <property type="project" value="UniProtKB-KW"/>
</dbReference>
<dbReference type="InterPro" id="IPR014144">
    <property type="entry name" value="LigD_PE_domain"/>
</dbReference>
<keyword evidence="10" id="KW-0378">Hydrolase</keyword>
<evidence type="ECO:0000259" key="24">
    <source>
        <dbReference type="PROSITE" id="PS50160"/>
    </source>
</evidence>
<dbReference type="Gene3D" id="2.40.50.140">
    <property type="entry name" value="Nucleic acid-binding proteins"/>
    <property type="match status" value="1"/>
</dbReference>
<keyword evidence="12" id="KW-0067">ATP-binding</keyword>
<dbReference type="Gene3D" id="3.30.1490.70">
    <property type="match status" value="1"/>
</dbReference>
<dbReference type="Pfam" id="PF01068">
    <property type="entry name" value="DNA_ligase_A_M"/>
    <property type="match status" value="1"/>
</dbReference>
<dbReference type="PROSITE" id="PS50160">
    <property type="entry name" value="DNA_LIGASE_A3"/>
    <property type="match status" value="1"/>
</dbReference>
<dbReference type="GO" id="GO:0006281">
    <property type="term" value="P:DNA repair"/>
    <property type="evidence" value="ECO:0007669"/>
    <property type="project" value="UniProtKB-KW"/>
</dbReference>
<keyword evidence="15" id="KW-0233">DNA recombination</keyword>
<keyword evidence="16" id="KW-0234">DNA repair</keyword>
<feature type="region of interest" description="Disordered" evidence="23">
    <location>
        <begin position="308"/>
        <end position="329"/>
    </location>
</feature>
<feature type="domain" description="ATP-dependent DNA ligase family profile" evidence="24">
    <location>
        <begin position="586"/>
        <end position="709"/>
    </location>
</feature>
<dbReference type="InterPro" id="IPR012340">
    <property type="entry name" value="NA-bd_OB-fold"/>
</dbReference>
<evidence type="ECO:0000256" key="2">
    <source>
        <dbReference type="ARBA" id="ARBA00012727"/>
    </source>
</evidence>
<dbReference type="InterPro" id="IPR012310">
    <property type="entry name" value="DNA_ligase_ATP-dep_cent"/>
</dbReference>
<comment type="similarity">
    <text evidence="21">In the C-terminal section; belongs to the ATP-dependent DNA ligase family.</text>
</comment>
<evidence type="ECO:0000256" key="1">
    <source>
        <dbReference type="ARBA" id="ARBA00001936"/>
    </source>
</evidence>
<dbReference type="GO" id="GO:0003887">
    <property type="term" value="F:DNA-directed DNA polymerase activity"/>
    <property type="evidence" value="ECO:0007669"/>
    <property type="project" value="UniProtKB-KW"/>
</dbReference>
<evidence type="ECO:0000256" key="21">
    <source>
        <dbReference type="ARBA" id="ARBA00049981"/>
    </source>
</evidence>
<dbReference type="GO" id="GO:0005524">
    <property type="term" value="F:ATP binding"/>
    <property type="evidence" value="ECO:0007669"/>
    <property type="project" value="UniProtKB-KW"/>
</dbReference>
<keyword evidence="11" id="KW-0269">Exonuclease</keyword>
<evidence type="ECO:0000256" key="7">
    <source>
        <dbReference type="ARBA" id="ARBA00022723"/>
    </source>
</evidence>
<keyword evidence="6" id="KW-0540">Nuclease</keyword>
<evidence type="ECO:0000256" key="4">
    <source>
        <dbReference type="ARBA" id="ARBA00022679"/>
    </source>
</evidence>
<keyword evidence="3 25" id="KW-0436">Ligase</keyword>
<dbReference type="Pfam" id="PF04679">
    <property type="entry name" value="DNA_ligase_A_C"/>
    <property type="match status" value="1"/>
</dbReference>
<dbReference type="NCBIfam" id="TIGR02778">
    <property type="entry name" value="ligD_pol"/>
    <property type="match status" value="1"/>
</dbReference>
<feature type="region of interest" description="Disordered" evidence="23">
    <location>
        <begin position="458"/>
        <end position="491"/>
    </location>
</feature>
<keyword evidence="26" id="KW-1185">Reference proteome</keyword>
<gene>
    <name evidence="25" type="ORF">F8O03_09000</name>
</gene>
<evidence type="ECO:0000256" key="18">
    <source>
        <dbReference type="ARBA" id="ARBA00023268"/>
    </source>
</evidence>
<organism evidence="25 26">
    <name type="scientific">Pseudoclavibacter terrae</name>
    <dbReference type="NCBI Taxonomy" id="1530195"/>
    <lineage>
        <taxon>Bacteria</taxon>
        <taxon>Bacillati</taxon>
        <taxon>Actinomycetota</taxon>
        <taxon>Actinomycetes</taxon>
        <taxon>Micrococcales</taxon>
        <taxon>Microbacteriaceae</taxon>
        <taxon>Pseudoclavibacter</taxon>
    </lineage>
</organism>
<evidence type="ECO:0000256" key="6">
    <source>
        <dbReference type="ARBA" id="ARBA00022722"/>
    </source>
</evidence>
<evidence type="ECO:0000256" key="11">
    <source>
        <dbReference type="ARBA" id="ARBA00022839"/>
    </source>
</evidence>
<dbReference type="PANTHER" id="PTHR42705:SF2">
    <property type="entry name" value="BIFUNCTIONAL NON-HOMOLOGOUS END JOINING PROTEIN LIGD"/>
    <property type="match status" value="1"/>
</dbReference>
<keyword evidence="5" id="KW-0548">Nucleotidyltransferase</keyword>
<dbReference type="GO" id="GO:0006310">
    <property type="term" value="P:DNA recombination"/>
    <property type="evidence" value="ECO:0007669"/>
    <property type="project" value="UniProtKB-KW"/>
</dbReference>
<dbReference type="Pfam" id="PF21686">
    <property type="entry name" value="LigD_Prim-Pol"/>
    <property type="match status" value="1"/>
</dbReference>
<comment type="catalytic activity">
    <reaction evidence="20">
        <text>ATP + (deoxyribonucleotide)n-3'-hydroxyl + 5'-phospho-(deoxyribonucleotide)m = (deoxyribonucleotide)n+m + AMP + diphosphate.</text>
        <dbReference type="EC" id="6.5.1.1"/>
    </reaction>
</comment>
<dbReference type="InterPro" id="IPR012309">
    <property type="entry name" value="DNA_ligase_ATP-dep_C"/>
</dbReference>
<evidence type="ECO:0000256" key="10">
    <source>
        <dbReference type="ARBA" id="ARBA00022801"/>
    </source>
</evidence>
<reference evidence="25 26" key="1">
    <citation type="submission" date="2019-09" db="EMBL/GenBank/DDBJ databases">
        <title>Phylogeny of genus Pseudoclavibacter and closely related genus.</title>
        <authorList>
            <person name="Li Y."/>
        </authorList>
    </citation>
    <scope>NUCLEOTIDE SEQUENCE [LARGE SCALE GENOMIC DNA]</scope>
    <source>
        <strain evidence="25 26">THG-MD12</strain>
    </source>
</reference>
<evidence type="ECO:0000256" key="19">
    <source>
        <dbReference type="ARBA" id="ARBA00029943"/>
    </source>
</evidence>
<dbReference type="CDD" id="cd07906">
    <property type="entry name" value="Adenylation_DNA_ligase_LigD_LigC"/>
    <property type="match status" value="1"/>
</dbReference>
<evidence type="ECO:0000256" key="23">
    <source>
        <dbReference type="SAM" id="MobiDB-lite"/>
    </source>
</evidence>
<dbReference type="NCBIfam" id="TIGR02779">
    <property type="entry name" value="NHEJ_ligase_lig"/>
    <property type="match status" value="1"/>
</dbReference>